<keyword evidence="2" id="KW-1185">Reference proteome</keyword>
<dbReference type="EMBL" id="CAJNNV010026662">
    <property type="protein sequence ID" value="CAE8618755.1"/>
    <property type="molecule type" value="Genomic_DNA"/>
</dbReference>
<accession>A0A813FWC2</accession>
<evidence type="ECO:0000313" key="2">
    <source>
        <dbReference type="Proteomes" id="UP000654075"/>
    </source>
</evidence>
<dbReference type="AlphaFoldDB" id="A0A813FWC2"/>
<protein>
    <submittedName>
        <fullName evidence="1">Uncharacterized protein</fullName>
    </submittedName>
</protein>
<organism evidence="1 2">
    <name type="scientific">Polarella glacialis</name>
    <name type="common">Dinoflagellate</name>
    <dbReference type="NCBI Taxonomy" id="89957"/>
    <lineage>
        <taxon>Eukaryota</taxon>
        <taxon>Sar</taxon>
        <taxon>Alveolata</taxon>
        <taxon>Dinophyceae</taxon>
        <taxon>Suessiales</taxon>
        <taxon>Suessiaceae</taxon>
        <taxon>Polarella</taxon>
    </lineage>
</organism>
<sequence>MRRLAQSDIQIRQNPFWDWQLNEFIAHFVFTQSVCLFLVLCLRPSGAKSLAVTVPDSDLFVSDGKNKCGEPRQGMPEVSRLCAASTMPFIVLLLKRMKPGLWLASVSATCEGENQCHLLCSLI</sequence>
<dbReference type="Proteomes" id="UP000654075">
    <property type="component" value="Unassembled WGS sequence"/>
</dbReference>
<comment type="caution">
    <text evidence="1">The sequence shown here is derived from an EMBL/GenBank/DDBJ whole genome shotgun (WGS) entry which is preliminary data.</text>
</comment>
<proteinExistence type="predicted"/>
<reference evidence="1" key="1">
    <citation type="submission" date="2021-02" db="EMBL/GenBank/DDBJ databases">
        <authorList>
            <person name="Dougan E. K."/>
            <person name="Rhodes N."/>
            <person name="Thang M."/>
            <person name="Chan C."/>
        </authorList>
    </citation>
    <scope>NUCLEOTIDE SEQUENCE</scope>
</reference>
<name>A0A813FWC2_POLGL</name>
<gene>
    <name evidence="1" type="ORF">PGLA1383_LOCUS36354</name>
</gene>
<evidence type="ECO:0000313" key="1">
    <source>
        <dbReference type="EMBL" id="CAE8618755.1"/>
    </source>
</evidence>